<dbReference type="PROSITE" id="PS50823">
    <property type="entry name" value="KH_TYPE_2"/>
    <property type="match status" value="1"/>
</dbReference>
<dbReference type="Pfam" id="PF00189">
    <property type="entry name" value="Ribosomal_S3_C"/>
    <property type="match status" value="1"/>
</dbReference>
<dbReference type="SUPFAM" id="SSF54821">
    <property type="entry name" value="Ribosomal protein S3 C-terminal domain"/>
    <property type="match status" value="1"/>
</dbReference>
<comment type="caution">
    <text evidence="12">The sequence shown here is derived from an EMBL/GenBank/DDBJ whole genome shotgun (WGS) entry which is preliminary data.</text>
</comment>
<gene>
    <name evidence="8" type="primary">rpsC</name>
    <name evidence="12" type="ORF">MBEBAB_2633</name>
</gene>
<dbReference type="FunFam" id="3.30.300.20:FF:000001">
    <property type="entry name" value="30S ribosomal protein S3"/>
    <property type="match status" value="1"/>
</dbReference>
<feature type="compositionally biased region" description="Basic and acidic residues" evidence="10">
    <location>
        <begin position="230"/>
        <end position="250"/>
    </location>
</feature>
<organism evidence="12 13">
    <name type="scientific">Brevundimonas abyssalis TAR-001</name>
    <dbReference type="NCBI Taxonomy" id="1391729"/>
    <lineage>
        <taxon>Bacteria</taxon>
        <taxon>Pseudomonadati</taxon>
        <taxon>Pseudomonadota</taxon>
        <taxon>Alphaproteobacteria</taxon>
        <taxon>Caulobacterales</taxon>
        <taxon>Caulobacteraceae</taxon>
        <taxon>Brevundimonas</taxon>
    </lineage>
</organism>
<dbReference type="Proteomes" id="UP000016569">
    <property type="component" value="Unassembled WGS sequence"/>
</dbReference>
<dbReference type="GO" id="GO:0006412">
    <property type="term" value="P:translation"/>
    <property type="evidence" value="ECO:0007669"/>
    <property type="project" value="UniProtKB-UniRule"/>
</dbReference>
<dbReference type="InterPro" id="IPR018280">
    <property type="entry name" value="Ribosomal_uS3_CS"/>
</dbReference>
<dbReference type="InterPro" id="IPR004087">
    <property type="entry name" value="KH_dom"/>
</dbReference>
<dbReference type="AlphaFoldDB" id="A0A8E0TS65"/>
<dbReference type="SMART" id="SM00322">
    <property type="entry name" value="KH"/>
    <property type="match status" value="1"/>
</dbReference>
<dbReference type="HAMAP" id="MF_01309_B">
    <property type="entry name" value="Ribosomal_uS3_B"/>
    <property type="match status" value="1"/>
</dbReference>
<dbReference type="GO" id="GO:0019843">
    <property type="term" value="F:rRNA binding"/>
    <property type="evidence" value="ECO:0007669"/>
    <property type="project" value="UniProtKB-UniRule"/>
</dbReference>
<evidence type="ECO:0000313" key="13">
    <source>
        <dbReference type="Proteomes" id="UP000016569"/>
    </source>
</evidence>
<dbReference type="Pfam" id="PF07650">
    <property type="entry name" value="KH_2"/>
    <property type="match status" value="1"/>
</dbReference>
<evidence type="ECO:0000256" key="5">
    <source>
        <dbReference type="ARBA" id="ARBA00023274"/>
    </source>
</evidence>
<dbReference type="InterPro" id="IPR057258">
    <property type="entry name" value="Ribosomal_uS3"/>
</dbReference>
<evidence type="ECO:0000256" key="6">
    <source>
        <dbReference type="ARBA" id="ARBA00024998"/>
    </source>
</evidence>
<sequence length="250" mass="28379">MGQKINPVGFRLGINRTWDSRWFAGDRDYARLLHQDLKLREYLKGRLSGAGVSRIIIERPHKKCRVTIYAARPGVVIGKKGADIEKLRKDIAAMTEGEVHLNIVEVRKPETDAQLIAENIAQQLERRIAFRRAMKRAMQSAMRLGAKGVRINVSGRLGGAEIARMEWYREGRVPLHTLRADIDYGFIQAKTTYGIIGVKVWVFKGEVLEHDPMAQDKRWAQEASGPSSNEGRERGPRGDRGPRRDRGRES</sequence>
<dbReference type="InterPro" id="IPR009019">
    <property type="entry name" value="KH_sf_prok-type"/>
</dbReference>
<dbReference type="CDD" id="cd02412">
    <property type="entry name" value="KH-II_30S_S3"/>
    <property type="match status" value="1"/>
</dbReference>
<evidence type="ECO:0000256" key="1">
    <source>
        <dbReference type="ARBA" id="ARBA00010761"/>
    </source>
</evidence>
<evidence type="ECO:0000256" key="7">
    <source>
        <dbReference type="ARBA" id="ARBA00035257"/>
    </source>
</evidence>
<name>A0A8E0TS65_9CAUL</name>
<reference evidence="13" key="1">
    <citation type="journal article" date="2013" name="Genome Announc.">
        <title>Draft Genome Sequence of the Dimorphic Prosthecate Bacterium Brevundimonas abyssalis TAR-001T.</title>
        <authorList>
            <person name="Tsubouchi T."/>
            <person name="Nishi S."/>
            <person name="Usui K."/>
            <person name="Shimane Y."/>
            <person name="Takaki Y."/>
            <person name="Maruyama T."/>
            <person name="Hatada Y."/>
        </authorList>
    </citation>
    <scope>NUCLEOTIDE SEQUENCE [LARGE SCALE GENOMIC DNA]</scope>
    <source>
        <strain evidence="13">TAR-001</strain>
    </source>
</reference>
<dbReference type="PANTHER" id="PTHR11760">
    <property type="entry name" value="30S/40S RIBOSOMAL PROTEIN S3"/>
    <property type="match status" value="1"/>
</dbReference>
<evidence type="ECO:0000256" key="2">
    <source>
        <dbReference type="ARBA" id="ARBA00022730"/>
    </source>
</evidence>
<dbReference type="OrthoDB" id="9806396at2"/>
<dbReference type="NCBIfam" id="TIGR01009">
    <property type="entry name" value="rpsC_bact"/>
    <property type="match status" value="1"/>
</dbReference>
<dbReference type="InterPro" id="IPR036419">
    <property type="entry name" value="Ribosomal_S3_C_sf"/>
</dbReference>
<feature type="region of interest" description="Disordered" evidence="10">
    <location>
        <begin position="214"/>
        <end position="250"/>
    </location>
</feature>
<evidence type="ECO:0000256" key="9">
    <source>
        <dbReference type="RuleBase" id="RU003624"/>
    </source>
</evidence>
<keyword evidence="3 8" id="KW-0694">RNA-binding</keyword>
<protein>
    <recommendedName>
        <fullName evidence="7 8">Small ribosomal subunit protein uS3</fullName>
    </recommendedName>
</protein>
<dbReference type="GO" id="GO:0003729">
    <property type="term" value="F:mRNA binding"/>
    <property type="evidence" value="ECO:0007669"/>
    <property type="project" value="UniProtKB-UniRule"/>
</dbReference>
<keyword evidence="5 8" id="KW-0687">Ribonucleoprotein</keyword>
<keyword evidence="4 8" id="KW-0689">Ribosomal protein</keyword>
<keyword evidence="13" id="KW-1185">Reference proteome</keyword>
<dbReference type="InterPro" id="IPR015946">
    <property type="entry name" value="KH_dom-like_a/b"/>
</dbReference>
<comment type="subunit">
    <text evidence="8">Part of the 30S ribosomal subunit. Forms a tight complex with proteins S10 and S14.</text>
</comment>
<dbReference type="InterPro" id="IPR005704">
    <property type="entry name" value="Ribosomal_uS3_bac-typ"/>
</dbReference>
<keyword evidence="2 8" id="KW-0699">rRNA-binding</keyword>
<evidence type="ECO:0000313" key="12">
    <source>
        <dbReference type="EMBL" id="GAD60383.1"/>
    </source>
</evidence>
<comment type="similarity">
    <text evidence="1 8 9">Belongs to the universal ribosomal protein uS3 family.</text>
</comment>
<dbReference type="GO" id="GO:0022627">
    <property type="term" value="C:cytosolic small ribosomal subunit"/>
    <property type="evidence" value="ECO:0007669"/>
    <property type="project" value="TreeGrafter"/>
</dbReference>
<evidence type="ECO:0000256" key="3">
    <source>
        <dbReference type="ARBA" id="ARBA00022884"/>
    </source>
</evidence>
<dbReference type="PANTHER" id="PTHR11760:SF19">
    <property type="entry name" value="SMALL RIBOSOMAL SUBUNIT PROTEIN US3C"/>
    <property type="match status" value="1"/>
</dbReference>
<feature type="domain" description="KH type-2" evidence="11">
    <location>
        <begin position="39"/>
        <end position="107"/>
    </location>
</feature>
<dbReference type="Gene3D" id="3.30.1140.32">
    <property type="entry name" value="Ribosomal protein S3, C-terminal domain"/>
    <property type="match status" value="1"/>
</dbReference>
<dbReference type="SUPFAM" id="SSF54814">
    <property type="entry name" value="Prokaryotic type KH domain (KH-domain type II)"/>
    <property type="match status" value="1"/>
</dbReference>
<dbReference type="InterPro" id="IPR001351">
    <property type="entry name" value="Ribosomal_uS3_C"/>
</dbReference>
<dbReference type="FunFam" id="3.30.1140.32:FF:000001">
    <property type="entry name" value="30S ribosomal protein S3"/>
    <property type="match status" value="1"/>
</dbReference>
<dbReference type="EMBL" id="BATC01000070">
    <property type="protein sequence ID" value="GAD60383.1"/>
    <property type="molecule type" value="Genomic_DNA"/>
</dbReference>
<dbReference type="Gene3D" id="3.30.300.20">
    <property type="match status" value="1"/>
</dbReference>
<proteinExistence type="inferred from homology"/>
<evidence type="ECO:0000259" key="11">
    <source>
        <dbReference type="PROSITE" id="PS50823"/>
    </source>
</evidence>
<evidence type="ECO:0000256" key="10">
    <source>
        <dbReference type="SAM" id="MobiDB-lite"/>
    </source>
</evidence>
<dbReference type="RefSeq" id="WP_021698477.1">
    <property type="nucleotide sequence ID" value="NZ_BATC01000070.1"/>
</dbReference>
<dbReference type="GO" id="GO:0003735">
    <property type="term" value="F:structural constituent of ribosome"/>
    <property type="evidence" value="ECO:0007669"/>
    <property type="project" value="InterPro"/>
</dbReference>
<dbReference type="InterPro" id="IPR004044">
    <property type="entry name" value="KH_dom_type_2"/>
</dbReference>
<comment type="function">
    <text evidence="6 8">Binds the lower part of the 30S subunit head. Binds mRNA in the 70S ribosome, positioning it for translation.</text>
</comment>
<accession>A0A8E0TS65</accession>
<evidence type="ECO:0000256" key="4">
    <source>
        <dbReference type="ARBA" id="ARBA00022980"/>
    </source>
</evidence>
<evidence type="ECO:0000256" key="8">
    <source>
        <dbReference type="HAMAP-Rule" id="MF_01309"/>
    </source>
</evidence>
<dbReference type="PROSITE" id="PS00548">
    <property type="entry name" value="RIBOSOMAL_S3"/>
    <property type="match status" value="1"/>
</dbReference>